<dbReference type="AlphaFoldDB" id="A0A0V0GWZ6"/>
<reference evidence="1" key="1">
    <citation type="submission" date="2015-12" db="EMBL/GenBank/DDBJ databases">
        <title>Gene expression during late stages of embryo sac development: a critical building block for successful pollen-pistil interactions.</title>
        <authorList>
            <person name="Liu Y."/>
            <person name="Joly V."/>
            <person name="Sabar M."/>
            <person name="Matton D.P."/>
        </authorList>
    </citation>
    <scope>NUCLEOTIDE SEQUENCE</scope>
</reference>
<accession>A0A0V0GWZ6</accession>
<protein>
    <submittedName>
        <fullName evidence="1">Putative ovule protein</fullName>
    </submittedName>
</protein>
<dbReference type="EMBL" id="GEDG01029647">
    <property type="protein sequence ID" value="JAP12410.1"/>
    <property type="molecule type" value="Transcribed_RNA"/>
</dbReference>
<organism evidence="1">
    <name type="scientific">Solanum chacoense</name>
    <name type="common">Chaco potato</name>
    <dbReference type="NCBI Taxonomy" id="4108"/>
    <lineage>
        <taxon>Eukaryota</taxon>
        <taxon>Viridiplantae</taxon>
        <taxon>Streptophyta</taxon>
        <taxon>Embryophyta</taxon>
        <taxon>Tracheophyta</taxon>
        <taxon>Spermatophyta</taxon>
        <taxon>Magnoliopsida</taxon>
        <taxon>eudicotyledons</taxon>
        <taxon>Gunneridae</taxon>
        <taxon>Pentapetalae</taxon>
        <taxon>asterids</taxon>
        <taxon>lamiids</taxon>
        <taxon>Solanales</taxon>
        <taxon>Solanaceae</taxon>
        <taxon>Solanoideae</taxon>
        <taxon>Solaneae</taxon>
        <taxon>Solanum</taxon>
    </lineage>
</organism>
<name>A0A0V0GWZ6_SOLCH</name>
<evidence type="ECO:0000313" key="1">
    <source>
        <dbReference type="EMBL" id="JAP12410.1"/>
    </source>
</evidence>
<sequence>MQTKFAVYILCLTSTSSKILWGCLVLEIRDNNLRIKCGIINFWVVSDISSSRISYTTILVLIYATFNVG</sequence>
<proteinExistence type="predicted"/>